<protein>
    <submittedName>
        <fullName evidence="1">Uncharacterized protein</fullName>
    </submittedName>
</protein>
<dbReference type="Proteomes" id="UP001054945">
    <property type="component" value="Unassembled WGS sequence"/>
</dbReference>
<gene>
    <name evidence="1" type="primary">AVEN_231046_1</name>
    <name evidence="1" type="ORF">CEXT_458681</name>
</gene>
<dbReference type="EMBL" id="BPLR01002640">
    <property type="protein sequence ID" value="GIX76010.1"/>
    <property type="molecule type" value="Genomic_DNA"/>
</dbReference>
<accession>A0AAV4MW59</accession>
<keyword evidence="2" id="KW-1185">Reference proteome</keyword>
<evidence type="ECO:0000313" key="2">
    <source>
        <dbReference type="Proteomes" id="UP001054945"/>
    </source>
</evidence>
<reference evidence="1 2" key="1">
    <citation type="submission" date="2021-06" db="EMBL/GenBank/DDBJ databases">
        <title>Caerostris extrusa draft genome.</title>
        <authorList>
            <person name="Kono N."/>
            <person name="Arakawa K."/>
        </authorList>
    </citation>
    <scope>NUCLEOTIDE SEQUENCE [LARGE SCALE GENOMIC DNA]</scope>
</reference>
<comment type="caution">
    <text evidence="1">The sequence shown here is derived from an EMBL/GenBank/DDBJ whole genome shotgun (WGS) entry which is preliminary data.</text>
</comment>
<evidence type="ECO:0000313" key="1">
    <source>
        <dbReference type="EMBL" id="GIX76010.1"/>
    </source>
</evidence>
<proteinExistence type="predicted"/>
<dbReference type="AlphaFoldDB" id="A0AAV4MW59"/>
<sequence length="339" mass="39277">MKKITRQYNTIQSVKSQLSSTISHLKHLKDAATKQLKKQKHQTMKSLKLKQQLHDAKEFHLNEMLARLSSINDSEAEKSNLSVELVPDLKKMDCGSQTEKTTSAELLNQKMFSLKIHNYRGSVNESIKSNPEMKTSIHLKEGNIWKLLTVSEQSYLSLLNKLAETLQISDLKGSFALMHSSWLSCDDLADARRQDHKKILQSLERMKKSIRYLQETVNLEPKRQNAENICSDDKKSNTMCHTEEMHYQYLCEVLQKAQENLIKEYSQKRPSHRTIVTAGSGRANRHVMSRERRIPLELKNGKILALLDDKMNHKELLPSKLDFNKMEGKTVSEFYDFFK</sequence>
<organism evidence="1 2">
    <name type="scientific">Caerostris extrusa</name>
    <name type="common">Bark spider</name>
    <name type="synonym">Caerostris bankana</name>
    <dbReference type="NCBI Taxonomy" id="172846"/>
    <lineage>
        <taxon>Eukaryota</taxon>
        <taxon>Metazoa</taxon>
        <taxon>Ecdysozoa</taxon>
        <taxon>Arthropoda</taxon>
        <taxon>Chelicerata</taxon>
        <taxon>Arachnida</taxon>
        <taxon>Araneae</taxon>
        <taxon>Araneomorphae</taxon>
        <taxon>Entelegynae</taxon>
        <taxon>Araneoidea</taxon>
        <taxon>Araneidae</taxon>
        <taxon>Caerostris</taxon>
    </lineage>
</organism>
<name>A0AAV4MW59_CAEEX</name>